<evidence type="ECO:0000313" key="2">
    <source>
        <dbReference type="EMBL" id="GBP96385.1"/>
    </source>
</evidence>
<keyword evidence="3" id="KW-1185">Reference proteome</keyword>
<dbReference type="Proteomes" id="UP000299102">
    <property type="component" value="Unassembled WGS sequence"/>
</dbReference>
<proteinExistence type="predicted"/>
<dbReference type="AlphaFoldDB" id="A0A4C2ABL5"/>
<accession>A0A4C2ABL5</accession>
<evidence type="ECO:0000256" key="1">
    <source>
        <dbReference type="SAM" id="MobiDB-lite"/>
    </source>
</evidence>
<evidence type="ECO:0000313" key="3">
    <source>
        <dbReference type="Proteomes" id="UP000299102"/>
    </source>
</evidence>
<dbReference type="OrthoDB" id="7382669at2759"/>
<comment type="caution">
    <text evidence="2">The sequence shown here is derived from an EMBL/GenBank/DDBJ whole genome shotgun (WGS) entry which is preliminary data.</text>
</comment>
<dbReference type="EMBL" id="BGZK01002774">
    <property type="protein sequence ID" value="GBP96385.1"/>
    <property type="molecule type" value="Genomic_DNA"/>
</dbReference>
<feature type="region of interest" description="Disordered" evidence="1">
    <location>
        <begin position="69"/>
        <end position="93"/>
    </location>
</feature>
<sequence>MTSKGCIQGSIAGPTFGISSWTPYSKNSGTSAYTCRRSRTTWSLCFGQSASVLEAEANRALAHVSGWGDRNKLRHSQGGQGHMGIESDSEDDLRRRDRAYRHVRIVRLGTGGK</sequence>
<name>A0A4C2ABL5_EUMVA</name>
<organism evidence="2 3">
    <name type="scientific">Eumeta variegata</name>
    <name type="common">Bagworm moth</name>
    <name type="synonym">Eumeta japonica</name>
    <dbReference type="NCBI Taxonomy" id="151549"/>
    <lineage>
        <taxon>Eukaryota</taxon>
        <taxon>Metazoa</taxon>
        <taxon>Ecdysozoa</taxon>
        <taxon>Arthropoda</taxon>
        <taxon>Hexapoda</taxon>
        <taxon>Insecta</taxon>
        <taxon>Pterygota</taxon>
        <taxon>Neoptera</taxon>
        <taxon>Endopterygota</taxon>
        <taxon>Lepidoptera</taxon>
        <taxon>Glossata</taxon>
        <taxon>Ditrysia</taxon>
        <taxon>Tineoidea</taxon>
        <taxon>Psychidae</taxon>
        <taxon>Oiketicinae</taxon>
        <taxon>Eumeta</taxon>
    </lineage>
</organism>
<protein>
    <submittedName>
        <fullName evidence="2">Uncharacterized protein</fullName>
    </submittedName>
</protein>
<reference evidence="2 3" key="1">
    <citation type="journal article" date="2019" name="Commun. Biol.">
        <title>The bagworm genome reveals a unique fibroin gene that provides high tensile strength.</title>
        <authorList>
            <person name="Kono N."/>
            <person name="Nakamura H."/>
            <person name="Ohtoshi R."/>
            <person name="Tomita M."/>
            <person name="Numata K."/>
            <person name="Arakawa K."/>
        </authorList>
    </citation>
    <scope>NUCLEOTIDE SEQUENCE [LARGE SCALE GENOMIC DNA]</scope>
</reference>
<gene>
    <name evidence="2" type="ORF">EVAR_65715_1</name>
</gene>